<feature type="compositionally biased region" description="Low complexity" evidence="5">
    <location>
        <begin position="84"/>
        <end position="98"/>
    </location>
</feature>
<organism evidence="8 9">
    <name type="scientific">Rhodotorula paludigena</name>
    <dbReference type="NCBI Taxonomy" id="86838"/>
    <lineage>
        <taxon>Eukaryota</taxon>
        <taxon>Fungi</taxon>
        <taxon>Dikarya</taxon>
        <taxon>Basidiomycota</taxon>
        <taxon>Pucciniomycotina</taxon>
        <taxon>Microbotryomycetes</taxon>
        <taxon>Sporidiobolales</taxon>
        <taxon>Sporidiobolaceae</taxon>
        <taxon>Rhodotorula</taxon>
    </lineage>
</organism>
<feature type="region of interest" description="Disordered" evidence="5">
    <location>
        <begin position="665"/>
        <end position="698"/>
    </location>
</feature>
<dbReference type="CDD" id="cd18793">
    <property type="entry name" value="SF2_C_SNF"/>
    <property type="match status" value="1"/>
</dbReference>
<evidence type="ECO:0000256" key="2">
    <source>
        <dbReference type="ARBA" id="ARBA00022741"/>
    </source>
</evidence>
<feature type="region of interest" description="Disordered" evidence="5">
    <location>
        <begin position="881"/>
        <end position="909"/>
    </location>
</feature>
<feature type="domain" description="Helicase ATP-binding" evidence="6">
    <location>
        <begin position="913"/>
        <end position="975"/>
    </location>
</feature>
<dbReference type="PANTHER" id="PTHR45626:SF52">
    <property type="entry name" value="SINGLE-STRANDED DNA-DEPENDENT ATPASE (EUROFUNG)"/>
    <property type="match status" value="1"/>
</dbReference>
<dbReference type="EMBL" id="BQKY01000005">
    <property type="protein sequence ID" value="GJN89525.1"/>
    <property type="molecule type" value="Genomic_DNA"/>
</dbReference>
<dbReference type="Gene3D" id="3.30.40.10">
    <property type="entry name" value="Zinc/RING finger domain, C3HC4 (zinc finger)"/>
    <property type="match status" value="1"/>
</dbReference>
<keyword evidence="4" id="KW-0067">ATP-binding</keyword>
<dbReference type="PANTHER" id="PTHR45626">
    <property type="entry name" value="TRANSCRIPTION TERMINATION FACTOR 2-RELATED"/>
    <property type="match status" value="1"/>
</dbReference>
<feature type="compositionally biased region" description="Basic residues" evidence="5">
    <location>
        <begin position="680"/>
        <end position="692"/>
    </location>
</feature>
<keyword evidence="2" id="KW-0547">Nucleotide-binding</keyword>
<feature type="compositionally biased region" description="Basic and acidic residues" evidence="5">
    <location>
        <begin position="58"/>
        <end position="70"/>
    </location>
</feature>
<dbReference type="CDD" id="cd18008">
    <property type="entry name" value="DEXDc_SHPRH-like"/>
    <property type="match status" value="1"/>
</dbReference>
<feature type="compositionally biased region" description="Basic residues" evidence="5">
    <location>
        <begin position="1167"/>
        <end position="1178"/>
    </location>
</feature>
<dbReference type="GO" id="GO:0016787">
    <property type="term" value="F:hydrolase activity"/>
    <property type="evidence" value="ECO:0007669"/>
    <property type="project" value="UniProtKB-KW"/>
</dbReference>
<dbReference type="PROSITE" id="PS51194">
    <property type="entry name" value="HELICASE_CTER"/>
    <property type="match status" value="1"/>
</dbReference>
<dbReference type="Pfam" id="PF00271">
    <property type="entry name" value="Helicase_C"/>
    <property type="match status" value="1"/>
</dbReference>
<dbReference type="Pfam" id="PF00176">
    <property type="entry name" value="SNF2-rel_dom"/>
    <property type="match status" value="1"/>
</dbReference>
<evidence type="ECO:0000259" key="7">
    <source>
        <dbReference type="PROSITE" id="PS51194"/>
    </source>
</evidence>
<feature type="region of interest" description="Disordered" evidence="5">
    <location>
        <begin position="1"/>
        <end position="70"/>
    </location>
</feature>
<reference evidence="8 9" key="1">
    <citation type="submission" date="2021-12" db="EMBL/GenBank/DDBJ databases">
        <title>High titer production of polyol ester of fatty acids by Rhodotorula paludigena BS15 towards product separation-free biomass refinery.</title>
        <authorList>
            <person name="Mano J."/>
            <person name="Ono H."/>
            <person name="Tanaka T."/>
            <person name="Naito K."/>
            <person name="Sushida H."/>
            <person name="Ike M."/>
            <person name="Tokuyasu K."/>
            <person name="Kitaoka M."/>
        </authorList>
    </citation>
    <scope>NUCLEOTIDE SEQUENCE [LARGE SCALE GENOMIC DNA]</scope>
    <source>
        <strain evidence="8 9">BS15</strain>
    </source>
</reference>
<accession>A0AAV5GAE7</accession>
<evidence type="ECO:0000313" key="9">
    <source>
        <dbReference type="Proteomes" id="UP001342314"/>
    </source>
</evidence>
<feature type="compositionally biased region" description="Low complexity" evidence="5">
    <location>
        <begin position="147"/>
        <end position="182"/>
    </location>
</feature>
<feature type="compositionally biased region" description="Low complexity" evidence="5">
    <location>
        <begin position="20"/>
        <end position="33"/>
    </location>
</feature>
<feature type="region of interest" description="Disordered" evidence="5">
    <location>
        <begin position="213"/>
        <end position="241"/>
    </location>
</feature>
<feature type="region of interest" description="Disordered" evidence="5">
    <location>
        <begin position="1152"/>
        <end position="1197"/>
    </location>
</feature>
<dbReference type="Gene3D" id="3.40.50.10810">
    <property type="entry name" value="Tandem AAA-ATPase domain"/>
    <property type="match status" value="2"/>
</dbReference>
<sequence>MEFANGFEEDDSPFLAPVQPHASSSAPSPSLHRPAPPARHPHNQRADTLDLTEESPEPEPRSAGRVLGGDDAKRALASWFDNGATTTQRGAQGGFAAYAGGGGASVAPKQGNPHAWAGVNGSSTRPPASTAGGFLPSHGTAQGGFAGFASSAPQTPRAAVPQAASASSSHHSPSMHSHPPHALTSRSPTHALGRIPVISSASNARMPSAYLPSAHAPAAAQSRQPFPPPPAVSSPDKGKARDDVVDLTADDAASDEDDVVIDESPVCIGQITTYGLVVNRATEILLPPPPPTTYSDGTPLPAAQIESLAAEYELAKLAFRRPLPVHIYRDQPVLHQGQWREALRMFTPERKEMFGFIDYKMADVLGPLLGEGWHGTGVTKGGNGKLFCEAAVERQEVPNPFSLRLVLLLFARPFDVPAIASTLERLQPPVYLQHPLEYKPAKHGGARYANPHNPAPGVADAERRRLQLVSGMYGQSGLEASRQVKAVDVQKEQVAAVMENIKSGADIEEVTPPPIVATTLYPHQKQALSFLLDREKIVEIPPRDEKGKPTMVSLWERISDTYGRPRGWRSVVTDLEIEGERPPPQARGAILADDMGLGKTIVIISLVCSTLNEAQEWACGTPDKDKLDPRFDDTVKAADAEKRMQQQGRTVDVGQFKSQLWGIAVNPDADSSTGSTSKASNKKKQAKQRREKKREDAIQSRFDKLECRSRATLIVCPLSTVQNWESQFEEHTARVEVDDACADGKTITVEADSKVGKKLKRKMRVADSDDEDADSIDDASSSSSAGDVKPKLKGKGKGKARDPALKIYVYHGAQRCCDVRKLADHDVVITTFSTLGTEFSKQQRAEEEREDEEERAAIRQAEADDGIVEVFGFGPNGEILESKPGAKAKQDAAAGDKAKPKRKRKRVEGNGVSPLQAIQWFRVVLDEAHIIKEHKTIQARAACDLSTSRRVALSGTPLQNSLNDIFSLVRFLRLEPFTDRHVWNQYIGVLAQKGDELGVERLKAMMRYITLRRTKDTKDAEGKSILSLPPIDNQLVHLHFTEAEHAFYSSHHQRYKHDFKVLQETDSVMKNFCSILQELLKLRQICVHPALLQDSEDRAAGGEDGGGDLIATIAKHGISKPRAVQLLALMRDAGGGDCAECGYAMPSSSRPNVEEFGGDGCEDVKPGRKPAKRARKVTKTQTAATSTANSEEDGDGAQPDVPCVVTRCQHVYCIACFRSHVCTAWPDAKSDDKATCSVCQAEIQPALDAVELDSREYQKALERALDEGLKGKKTKRKSTRLFEHSTKTRALLVDLIPFSQVNPHSENFSFNYTPAPGTTIGFQPVQGEIVKSVVFSQWTTLLDRLGDALSDQKIKFDRLDGGMNRDQRSSAMAAFKSDPACEVLLVSLRAGGVGLNLTAGRRVYLMEPFWNPAVENQAVDRIYRLGQTKPVQTVRFVMKDTIETNMLKIQQRKMELASMSIGRTLSKLELQKQRREELELLFS</sequence>
<protein>
    <submittedName>
        <fullName evidence="8">Uncharacterized protein</fullName>
    </submittedName>
</protein>
<dbReference type="Gene3D" id="3.40.50.300">
    <property type="entry name" value="P-loop containing nucleotide triphosphate hydrolases"/>
    <property type="match status" value="1"/>
</dbReference>
<dbReference type="InterPro" id="IPR027417">
    <property type="entry name" value="P-loop_NTPase"/>
</dbReference>
<evidence type="ECO:0000256" key="1">
    <source>
        <dbReference type="ARBA" id="ARBA00007025"/>
    </source>
</evidence>
<feature type="compositionally biased region" description="Low complexity" evidence="5">
    <location>
        <begin position="213"/>
        <end position="224"/>
    </location>
</feature>
<dbReference type="GO" id="GO:0006281">
    <property type="term" value="P:DNA repair"/>
    <property type="evidence" value="ECO:0007669"/>
    <property type="project" value="TreeGrafter"/>
</dbReference>
<dbReference type="InterPro" id="IPR001650">
    <property type="entry name" value="Helicase_C-like"/>
</dbReference>
<feature type="compositionally biased region" description="Basic and acidic residues" evidence="5">
    <location>
        <begin position="888"/>
        <end position="898"/>
    </location>
</feature>
<evidence type="ECO:0000259" key="6">
    <source>
        <dbReference type="PROSITE" id="PS51192"/>
    </source>
</evidence>
<evidence type="ECO:0000256" key="4">
    <source>
        <dbReference type="ARBA" id="ARBA00022840"/>
    </source>
</evidence>
<dbReference type="InterPro" id="IPR050628">
    <property type="entry name" value="SNF2_RAD54_helicase_TF"/>
</dbReference>
<comment type="similarity">
    <text evidence="1">Belongs to the SNF2/RAD54 helicase family.</text>
</comment>
<dbReference type="SMART" id="SM00487">
    <property type="entry name" value="DEXDc"/>
    <property type="match status" value="1"/>
</dbReference>
<proteinExistence type="inferred from homology"/>
<name>A0AAV5GAE7_9BASI</name>
<feature type="compositionally biased region" description="Polar residues" evidence="5">
    <location>
        <begin position="1179"/>
        <end position="1189"/>
    </location>
</feature>
<feature type="domain" description="Helicase C-terminal" evidence="7">
    <location>
        <begin position="1324"/>
        <end position="1476"/>
    </location>
</feature>
<dbReference type="GO" id="GO:0005634">
    <property type="term" value="C:nucleus"/>
    <property type="evidence" value="ECO:0007669"/>
    <property type="project" value="TreeGrafter"/>
</dbReference>
<keyword evidence="3" id="KW-0378">Hydrolase</keyword>
<dbReference type="InterPro" id="IPR013083">
    <property type="entry name" value="Znf_RING/FYVE/PHD"/>
</dbReference>
<evidence type="ECO:0000256" key="3">
    <source>
        <dbReference type="ARBA" id="ARBA00022801"/>
    </source>
</evidence>
<feature type="region of interest" description="Disordered" evidence="5">
    <location>
        <begin position="758"/>
        <end position="799"/>
    </location>
</feature>
<evidence type="ECO:0000313" key="8">
    <source>
        <dbReference type="EMBL" id="GJN89525.1"/>
    </source>
</evidence>
<keyword evidence="9" id="KW-1185">Reference proteome</keyword>
<dbReference type="InterPro" id="IPR014001">
    <property type="entry name" value="Helicase_ATP-bd"/>
</dbReference>
<feature type="compositionally biased region" description="Acidic residues" evidence="5">
    <location>
        <begin position="768"/>
        <end position="777"/>
    </location>
</feature>
<dbReference type="PROSITE" id="PS51192">
    <property type="entry name" value="HELICASE_ATP_BIND_1"/>
    <property type="match status" value="1"/>
</dbReference>
<dbReference type="GO" id="GO:0005524">
    <property type="term" value="F:ATP binding"/>
    <property type="evidence" value="ECO:0007669"/>
    <property type="project" value="UniProtKB-KW"/>
</dbReference>
<evidence type="ECO:0000256" key="5">
    <source>
        <dbReference type="SAM" id="MobiDB-lite"/>
    </source>
</evidence>
<dbReference type="InterPro" id="IPR000330">
    <property type="entry name" value="SNF2_N"/>
</dbReference>
<dbReference type="GO" id="GO:0008094">
    <property type="term" value="F:ATP-dependent activity, acting on DNA"/>
    <property type="evidence" value="ECO:0007669"/>
    <property type="project" value="TreeGrafter"/>
</dbReference>
<dbReference type="SMART" id="SM00490">
    <property type="entry name" value="HELICc"/>
    <property type="match status" value="1"/>
</dbReference>
<comment type="caution">
    <text evidence="8">The sequence shown here is derived from an EMBL/GenBank/DDBJ whole genome shotgun (WGS) entry which is preliminary data.</text>
</comment>
<dbReference type="InterPro" id="IPR038718">
    <property type="entry name" value="SNF2-like_sf"/>
</dbReference>
<feature type="region of interest" description="Disordered" evidence="5">
    <location>
        <begin position="84"/>
        <end position="188"/>
    </location>
</feature>
<dbReference type="InterPro" id="IPR049730">
    <property type="entry name" value="SNF2/RAD54-like_C"/>
</dbReference>
<dbReference type="SUPFAM" id="SSF52540">
    <property type="entry name" value="P-loop containing nucleoside triphosphate hydrolases"/>
    <property type="match status" value="2"/>
</dbReference>
<gene>
    <name evidence="8" type="ORF">Rhopal_002512-T1</name>
</gene>
<dbReference type="Proteomes" id="UP001342314">
    <property type="component" value="Unassembled WGS sequence"/>
</dbReference>